<dbReference type="InterPro" id="IPR003346">
    <property type="entry name" value="Transposase_20"/>
</dbReference>
<dbReference type="RefSeq" id="WP_345325665.1">
    <property type="nucleotide sequence ID" value="NZ_BAABGA010000056.1"/>
</dbReference>
<keyword evidence="4" id="KW-1185">Reference proteome</keyword>
<evidence type="ECO:0000313" key="4">
    <source>
        <dbReference type="Proteomes" id="UP001500840"/>
    </source>
</evidence>
<evidence type="ECO:0000259" key="2">
    <source>
        <dbReference type="Pfam" id="PF02371"/>
    </source>
</evidence>
<dbReference type="InterPro" id="IPR047650">
    <property type="entry name" value="Transpos_IS110"/>
</dbReference>
<dbReference type="Pfam" id="PF01548">
    <property type="entry name" value="DEDD_Tnp_IS110"/>
    <property type="match status" value="1"/>
</dbReference>
<reference evidence="4" key="1">
    <citation type="journal article" date="2019" name="Int. J. Syst. Evol. Microbiol.">
        <title>The Global Catalogue of Microorganisms (GCM) 10K type strain sequencing project: providing services to taxonomists for standard genome sequencing and annotation.</title>
        <authorList>
            <consortium name="The Broad Institute Genomics Platform"/>
            <consortium name="The Broad Institute Genome Sequencing Center for Infectious Disease"/>
            <person name="Wu L."/>
            <person name="Ma J."/>
        </authorList>
    </citation>
    <scope>NUCLEOTIDE SEQUENCE [LARGE SCALE GENOMIC DNA]</scope>
    <source>
        <strain evidence="4">JCM 17759</strain>
    </source>
</reference>
<dbReference type="InterPro" id="IPR002525">
    <property type="entry name" value="Transp_IS110-like_N"/>
</dbReference>
<dbReference type="NCBIfam" id="NF033542">
    <property type="entry name" value="transpos_IS110"/>
    <property type="match status" value="1"/>
</dbReference>
<dbReference type="PANTHER" id="PTHR33055">
    <property type="entry name" value="TRANSPOSASE FOR INSERTION SEQUENCE ELEMENT IS1111A"/>
    <property type="match status" value="1"/>
</dbReference>
<feature type="domain" description="Transposase IS116/IS110/IS902 C-terminal" evidence="2">
    <location>
        <begin position="193"/>
        <end position="275"/>
    </location>
</feature>
<dbReference type="Pfam" id="PF02371">
    <property type="entry name" value="Transposase_20"/>
    <property type="match status" value="1"/>
</dbReference>
<dbReference type="PANTHER" id="PTHR33055:SF13">
    <property type="entry name" value="TRANSPOSASE"/>
    <property type="match status" value="1"/>
</dbReference>
<evidence type="ECO:0000259" key="1">
    <source>
        <dbReference type="Pfam" id="PF01548"/>
    </source>
</evidence>
<gene>
    <name evidence="3" type="ORF">GCM10023156_44850</name>
</gene>
<dbReference type="EMBL" id="BAABGA010000056">
    <property type="protein sequence ID" value="GAA4461771.1"/>
    <property type="molecule type" value="Genomic_DNA"/>
</dbReference>
<sequence>MKSTKIFVGVDVSKATLDIYRPDTKEALQIENSDEAIAVFCLQLEKKKRSVMVVMEGTGGYEYLLVKHLASHKIEAAVINPRRIRDFAKGIGLDAKTDPIDAKVISKYAEVVVPKPMATKSDHELKHGALVARRNQLLELITQENNRLKQSWDDDAKQSIRVVLDVLKKQLKHIDSQLAKMLKSDKANQRTIEILQSVKGVGPVMVSTVIAELPELGKLNRGEIAKLVGVAPINRDSGKKSGKRFIGGGRGQVRRVLYMATIVAIRHNLAIKAFYTHLKSQGKASKVAIVACMRKFITILNLLIKTDQLWENKTSV</sequence>
<feature type="domain" description="Transposase IS110-like N-terminal" evidence="1">
    <location>
        <begin position="8"/>
        <end position="150"/>
    </location>
</feature>
<comment type="caution">
    <text evidence="3">The sequence shown here is derived from an EMBL/GenBank/DDBJ whole genome shotgun (WGS) entry which is preliminary data.</text>
</comment>
<proteinExistence type="predicted"/>
<name>A0ABP8N990_9BACT</name>
<evidence type="ECO:0000313" key="3">
    <source>
        <dbReference type="EMBL" id="GAA4461771.1"/>
    </source>
</evidence>
<dbReference type="Proteomes" id="UP001500840">
    <property type="component" value="Unassembled WGS sequence"/>
</dbReference>
<accession>A0ABP8N990</accession>
<organism evidence="3 4">
    <name type="scientific">Novipirellula rosea</name>
    <dbReference type="NCBI Taxonomy" id="1031540"/>
    <lineage>
        <taxon>Bacteria</taxon>
        <taxon>Pseudomonadati</taxon>
        <taxon>Planctomycetota</taxon>
        <taxon>Planctomycetia</taxon>
        <taxon>Pirellulales</taxon>
        <taxon>Pirellulaceae</taxon>
        <taxon>Novipirellula</taxon>
    </lineage>
</organism>
<protein>
    <submittedName>
        <fullName evidence="3">IS110 family transposase</fullName>
    </submittedName>
</protein>